<organism evidence="5 6">
    <name type="scientific">Tectimicrobiota bacterium</name>
    <dbReference type="NCBI Taxonomy" id="2528274"/>
    <lineage>
        <taxon>Bacteria</taxon>
        <taxon>Pseudomonadati</taxon>
        <taxon>Nitrospinota/Tectimicrobiota group</taxon>
        <taxon>Candidatus Tectimicrobiota</taxon>
    </lineage>
</organism>
<comment type="caution">
    <text evidence="5">The sequence shown here is derived from an EMBL/GenBank/DDBJ whole genome shotgun (WGS) entry which is preliminary data.</text>
</comment>
<evidence type="ECO:0000313" key="5">
    <source>
        <dbReference type="EMBL" id="MBI3128783.1"/>
    </source>
</evidence>
<dbReference type="InterPro" id="IPR029061">
    <property type="entry name" value="THDP-binding"/>
</dbReference>
<dbReference type="SUPFAM" id="SSF52518">
    <property type="entry name" value="Thiamin diphosphate-binding fold (THDP-binding)"/>
    <property type="match status" value="1"/>
</dbReference>
<dbReference type="InterPro" id="IPR005475">
    <property type="entry name" value="Transketolase-like_Pyr-bd"/>
</dbReference>
<evidence type="ECO:0000256" key="1">
    <source>
        <dbReference type="ARBA" id="ARBA00001964"/>
    </source>
</evidence>
<dbReference type="GO" id="GO:0016491">
    <property type="term" value="F:oxidoreductase activity"/>
    <property type="evidence" value="ECO:0007669"/>
    <property type="project" value="UniProtKB-KW"/>
</dbReference>
<dbReference type="Pfam" id="PF02779">
    <property type="entry name" value="Transket_pyr"/>
    <property type="match status" value="1"/>
</dbReference>
<dbReference type="FunFam" id="3.40.50.970:FF:000001">
    <property type="entry name" value="Pyruvate dehydrogenase E1 beta subunit"/>
    <property type="match status" value="1"/>
</dbReference>
<keyword evidence="2" id="KW-0560">Oxidoreductase</keyword>
<dbReference type="Proteomes" id="UP000782312">
    <property type="component" value="Unassembled WGS sequence"/>
</dbReference>
<evidence type="ECO:0000259" key="4">
    <source>
        <dbReference type="SMART" id="SM00861"/>
    </source>
</evidence>
<dbReference type="NCBIfam" id="NF006667">
    <property type="entry name" value="PRK09212.1"/>
    <property type="match status" value="1"/>
</dbReference>
<accession>A0A932I152</accession>
<name>A0A932I152_UNCTE</name>
<reference evidence="5" key="1">
    <citation type="submission" date="2020-07" db="EMBL/GenBank/DDBJ databases">
        <title>Huge and variable diversity of episymbiotic CPR bacteria and DPANN archaea in groundwater ecosystems.</title>
        <authorList>
            <person name="He C.Y."/>
            <person name="Keren R."/>
            <person name="Whittaker M."/>
            <person name="Farag I.F."/>
            <person name="Doudna J."/>
            <person name="Cate J.H.D."/>
            <person name="Banfield J.F."/>
        </authorList>
    </citation>
    <scope>NUCLEOTIDE SEQUENCE</scope>
    <source>
        <strain evidence="5">NC_groundwater_763_Ag_S-0.2um_68_21</strain>
    </source>
</reference>
<dbReference type="CDD" id="cd07036">
    <property type="entry name" value="TPP_PYR_E1-PDHc-beta_like"/>
    <property type="match status" value="1"/>
</dbReference>
<evidence type="ECO:0000256" key="2">
    <source>
        <dbReference type="ARBA" id="ARBA00023002"/>
    </source>
</evidence>
<dbReference type="SUPFAM" id="SSF52922">
    <property type="entry name" value="TK C-terminal domain-like"/>
    <property type="match status" value="1"/>
</dbReference>
<dbReference type="FunFam" id="3.40.50.920:FF:000001">
    <property type="entry name" value="Pyruvate dehydrogenase E1 beta subunit"/>
    <property type="match status" value="1"/>
</dbReference>
<evidence type="ECO:0000256" key="3">
    <source>
        <dbReference type="ARBA" id="ARBA00023052"/>
    </source>
</evidence>
<keyword evidence="3" id="KW-0786">Thiamine pyrophosphate</keyword>
<evidence type="ECO:0000313" key="6">
    <source>
        <dbReference type="Proteomes" id="UP000782312"/>
    </source>
</evidence>
<proteinExistence type="predicted"/>
<comment type="cofactor">
    <cofactor evidence="1">
        <name>thiamine diphosphate</name>
        <dbReference type="ChEBI" id="CHEBI:58937"/>
    </cofactor>
</comment>
<gene>
    <name evidence="5" type="ORF">HYZ11_14355</name>
</gene>
<dbReference type="InterPro" id="IPR033248">
    <property type="entry name" value="Transketolase_C"/>
</dbReference>
<dbReference type="Gene3D" id="3.40.50.920">
    <property type="match status" value="1"/>
</dbReference>
<protein>
    <submittedName>
        <fullName evidence="5">Alpha-ketoacid dehydrogenase subunit beta</fullName>
    </submittedName>
</protein>
<dbReference type="Gene3D" id="3.40.50.970">
    <property type="match status" value="1"/>
</dbReference>
<dbReference type="PANTHER" id="PTHR43257">
    <property type="entry name" value="PYRUVATE DEHYDROGENASE E1 COMPONENT BETA SUBUNIT"/>
    <property type="match status" value="1"/>
</dbReference>
<dbReference type="PANTHER" id="PTHR43257:SF2">
    <property type="entry name" value="PYRUVATE DEHYDROGENASE E1 COMPONENT SUBUNIT BETA"/>
    <property type="match status" value="1"/>
</dbReference>
<dbReference type="SMART" id="SM00861">
    <property type="entry name" value="Transket_pyr"/>
    <property type="match status" value="1"/>
</dbReference>
<dbReference type="InterPro" id="IPR009014">
    <property type="entry name" value="Transketo_C/PFOR_II"/>
</dbReference>
<dbReference type="EMBL" id="JACPUR010000035">
    <property type="protein sequence ID" value="MBI3128783.1"/>
    <property type="molecule type" value="Genomic_DNA"/>
</dbReference>
<dbReference type="AlphaFoldDB" id="A0A932I152"/>
<dbReference type="Pfam" id="PF02780">
    <property type="entry name" value="Transketolase_C"/>
    <property type="match status" value="1"/>
</dbReference>
<sequence length="332" mass="36177">MSLITYREALSAALWEEMERDERVFLVGEDIGLGGGAFYITKGFQQHFGRDRVVDAPLSEAGFTGAAIGAALAGMRPVVEYQFADFVTEAFKMIVDFAAGNHYRRMGPVPIVLRLPSAALVSGGPYHSVNPESWFFGTPGLKIVAPATAYDAKGMLKQAIRDDNPVIFMEYKKFYNYRPADLPPQLQIDVPEGDYTVPFGQARTLREGEDLTLLTFGTSVLEALEAAQVLEREGVSAEVIDLRTLVPMDKEAILRSVKKTGKLLILHEARKRGGVGGEIAALIAEEVFEHLDAPIRRVGAPDCPVPLSPPLEKAYLPGTAQVVGALRELAAF</sequence>
<feature type="domain" description="Transketolase-like pyrimidine-binding" evidence="4">
    <location>
        <begin position="4"/>
        <end position="177"/>
    </location>
</feature>